<dbReference type="PANTHER" id="PTHR12475:SF4">
    <property type="entry name" value="PROTEIN THEM6"/>
    <property type="match status" value="1"/>
</dbReference>
<dbReference type="AlphaFoldDB" id="A0A542XX21"/>
<dbReference type="SUPFAM" id="SSF54637">
    <property type="entry name" value="Thioesterase/thiol ester dehydrase-isomerase"/>
    <property type="match status" value="1"/>
</dbReference>
<feature type="transmembrane region" description="Helical" evidence="1">
    <location>
        <begin position="12"/>
        <end position="35"/>
    </location>
</feature>
<dbReference type="OrthoDB" id="3727779at2"/>
<dbReference type="Gene3D" id="3.10.129.10">
    <property type="entry name" value="Hotdog Thioesterase"/>
    <property type="match status" value="1"/>
</dbReference>
<dbReference type="EMBL" id="VFOM01000006">
    <property type="protein sequence ID" value="TQL40384.1"/>
    <property type="molecule type" value="Genomic_DNA"/>
</dbReference>
<keyword evidence="3" id="KW-1185">Reference proteome</keyword>
<comment type="caution">
    <text evidence="2">The sequence shown here is derived from an EMBL/GenBank/DDBJ whole genome shotgun (WGS) entry which is preliminary data.</text>
</comment>
<protein>
    <submittedName>
        <fullName evidence="2">Acyl-CoA thioesterase FadM</fullName>
    </submittedName>
</protein>
<keyword evidence="1" id="KW-0812">Transmembrane</keyword>
<dbReference type="CDD" id="cd00586">
    <property type="entry name" value="4HBT"/>
    <property type="match status" value="1"/>
</dbReference>
<proteinExistence type="predicted"/>
<reference evidence="2 3" key="1">
    <citation type="submission" date="2019-06" db="EMBL/GenBank/DDBJ databases">
        <title>Sequencing the genomes of 1000 actinobacteria strains.</title>
        <authorList>
            <person name="Klenk H.-P."/>
        </authorList>
    </citation>
    <scope>NUCLEOTIDE SEQUENCE [LARGE SCALE GENOMIC DNA]</scope>
    <source>
        <strain evidence="2 3">DSM 26477</strain>
    </source>
</reference>
<organism evidence="2 3">
    <name type="scientific">Homoserinimonas aerilata</name>
    <dbReference type="NCBI Taxonomy" id="1162970"/>
    <lineage>
        <taxon>Bacteria</taxon>
        <taxon>Bacillati</taxon>
        <taxon>Actinomycetota</taxon>
        <taxon>Actinomycetes</taxon>
        <taxon>Micrococcales</taxon>
        <taxon>Microbacteriaceae</taxon>
        <taxon>Homoserinimonas</taxon>
    </lineage>
</organism>
<dbReference type="Pfam" id="PF13279">
    <property type="entry name" value="4HBT_2"/>
    <property type="match status" value="1"/>
</dbReference>
<keyword evidence="1" id="KW-1133">Transmembrane helix</keyword>
<gene>
    <name evidence="2" type="ORF">FB562_2718</name>
</gene>
<evidence type="ECO:0000256" key="1">
    <source>
        <dbReference type="SAM" id="Phobius"/>
    </source>
</evidence>
<sequence>MGAVVGTRQRFAHSVVTSVSVLAVNMFLRTFLIWLKSRRGARLGVHDVGRVAMRVMPNDLDTLGHVNNGVYFSLMDLGRFDLLHRSGAWAQMMKHGIYPVVANETMTFRKSLQPWQRYTLESRIDGYDEKAVYIRQRFVVDGEIYAEGFVRGRFLKRSGGTVSLGELADVLGVDISGLRPPEWVADWVAAVSLPATKAAAPSIW</sequence>
<dbReference type="InterPro" id="IPR029069">
    <property type="entry name" value="HotDog_dom_sf"/>
</dbReference>
<evidence type="ECO:0000313" key="2">
    <source>
        <dbReference type="EMBL" id="TQL40384.1"/>
    </source>
</evidence>
<accession>A0A542XX21</accession>
<dbReference type="PANTHER" id="PTHR12475">
    <property type="match status" value="1"/>
</dbReference>
<dbReference type="InterPro" id="IPR051490">
    <property type="entry name" value="THEM6_lcsJ_thioesterase"/>
</dbReference>
<keyword evidence="1" id="KW-0472">Membrane</keyword>
<dbReference type="Proteomes" id="UP000317998">
    <property type="component" value="Unassembled WGS sequence"/>
</dbReference>
<evidence type="ECO:0000313" key="3">
    <source>
        <dbReference type="Proteomes" id="UP000317998"/>
    </source>
</evidence>
<name>A0A542XX21_9MICO</name>